<dbReference type="Gene3D" id="3.90.180.10">
    <property type="entry name" value="Medium-chain alcohol dehydrogenases, catalytic domain"/>
    <property type="match status" value="1"/>
</dbReference>
<dbReference type="RefSeq" id="WP_147065758.1">
    <property type="nucleotide sequence ID" value="NZ_BAABDN010000002.1"/>
</dbReference>
<dbReference type="InterPro" id="IPR058932">
    <property type="entry name" value="KDD_N"/>
</dbReference>
<reference evidence="3 4" key="1">
    <citation type="submission" date="2019-07" db="EMBL/GenBank/DDBJ databases">
        <title>Whole genome shotgun sequence of Knoellia locipacati NBRC 109775.</title>
        <authorList>
            <person name="Hosoyama A."/>
            <person name="Uohara A."/>
            <person name="Ohji S."/>
            <person name="Ichikawa N."/>
        </authorList>
    </citation>
    <scope>NUCLEOTIDE SEQUENCE [LARGE SCALE GENOMIC DNA]</scope>
    <source>
        <strain evidence="3 4">NBRC 109775</strain>
    </source>
</reference>
<gene>
    <name evidence="3" type="primary">kdd</name>
    <name evidence="3" type="ORF">KLO01_25940</name>
</gene>
<protein>
    <submittedName>
        <fullName evidence="3">L-erythro-3,5-diaminohexanoate dehydrogenase</fullName>
    </submittedName>
</protein>
<dbReference type="AlphaFoldDB" id="A0A512T2V9"/>
<sequence>MPASPSSQPTTTSSPLGVHRVLEPAGESLPQAARVLDARPELWPDEVRIDVDTLNLDAASYRQLHDKHGGDGAAIRAEVLEIVGARGKMQNPVTGSGGMLIGTVAEVGPESGLGLAAGDRVATLVSLSLTPLAITDGLERWDGLGERVPASGHAILFGRSIAAKLPDDLSPELALMVMDVCGAPALVARTVRSYAGRTGRVTTSPIPPTSHGAPVTEEGKGRDEHESEGPSVVVLGGAGKSGSLSLAAAADAGATRRVAVVRDDAEAALLEGTGLATHVVVADARSPIGLSDALAAVGGPADLTVVCVDVTGCEQPAILATAEGGTVIFFSMATNFAAAALGAEGLAADVTMLVGNGYVPGHAAYALELLRANAAVRTLFEGRLEG</sequence>
<accession>A0A512T2V9</accession>
<evidence type="ECO:0000256" key="1">
    <source>
        <dbReference type="SAM" id="MobiDB-lite"/>
    </source>
</evidence>
<dbReference type="EMBL" id="BKBA01000009">
    <property type="protein sequence ID" value="GEQ14547.1"/>
    <property type="molecule type" value="Genomic_DNA"/>
</dbReference>
<dbReference type="SUPFAM" id="SSF51735">
    <property type="entry name" value="NAD(P)-binding Rossmann-fold domains"/>
    <property type="match status" value="1"/>
</dbReference>
<dbReference type="Proteomes" id="UP000321793">
    <property type="component" value="Unassembled WGS sequence"/>
</dbReference>
<organism evidence="3 4">
    <name type="scientific">Knoellia locipacati</name>
    <dbReference type="NCBI Taxonomy" id="882824"/>
    <lineage>
        <taxon>Bacteria</taxon>
        <taxon>Bacillati</taxon>
        <taxon>Actinomycetota</taxon>
        <taxon>Actinomycetes</taxon>
        <taxon>Micrococcales</taxon>
        <taxon>Intrasporangiaceae</taxon>
        <taxon>Knoellia</taxon>
    </lineage>
</organism>
<dbReference type="Pfam" id="PF26370">
    <property type="entry name" value="KDD_N"/>
    <property type="match status" value="1"/>
</dbReference>
<feature type="domain" description="L-erythro-3,5-diaminohexanoate dehydrogenase N-terminal" evidence="2">
    <location>
        <begin position="19"/>
        <end position="166"/>
    </location>
</feature>
<feature type="region of interest" description="Disordered" evidence="1">
    <location>
        <begin position="198"/>
        <end position="229"/>
    </location>
</feature>
<evidence type="ECO:0000313" key="4">
    <source>
        <dbReference type="Proteomes" id="UP000321793"/>
    </source>
</evidence>
<evidence type="ECO:0000313" key="3">
    <source>
        <dbReference type="EMBL" id="GEQ14547.1"/>
    </source>
</evidence>
<dbReference type="Gene3D" id="3.40.50.720">
    <property type="entry name" value="NAD(P)-binding Rossmann-like Domain"/>
    <property type="match status" value="1"/>
</dbReference>
<dbReference type="OrthoDB" id="48703at2"/>
<keyword evidence="4" id="KW-1185">Reference proteome</keyword>
<evidence type="ECO:0000259" key="2">
    <source>
        <dbReference type="Pfam" id="PF26370"/>
    </source>
</evidence>
<feature type="compositionally biased region" description="Basic and acidic residues" evidence="1">
    <location>
        <begin position="217"/>
        <end position="228"/>
    </location>
</feature>
<dbReference type="InterPro" id="IPR011032">
    <property type="entry name" value="GroES-like_sf"/>
</dbReference>
<name>A0A512T2V9_9MICO</name>
<comment type="caution">
    <text evidence="3">The sequence shown here is derived from an EMBL/GenBank/DDBJ whole genome shotgun (WGS) entry which is preliminary data.</text>
</comment>
<dbReference type="InterPro" id="IPR036291">
    <property type="entry name" value="NAD(P)-bd_dom_sf"/>
</dbReference>
<dbReference type="SUPFAM" id="SSF50129">
    <property type="entry name" value="GroES-like"/>
    <property type="match status" value="1"/>
</dbReference>
<proteinExistence type="predicted"/>